<dbReference type="AlphaFoldDB" id="A0AAD7CXA4"/>
<evidence type="ECO:0000256" key="1">
    <source>
        <dbReference type="SAM" id="MobiDB-lite"/>
    </source>
</evidence>
<proteinExistence type="predicted"/>
<feature type="region of interest" description="Disordered" evidence="1">
    <location>
        <begin position="171"/>
        <end position="194"/>
    </location>
</feature>
<comment type="caution">
    <text evidence="2">The sequence shown here is derived from an EMBL/GenBank/DDBJ whole genome shotgun (WGS) entry which is preliminary data.</text>
</comment>
<dbReference type="Proteomes" id="UP001221757">
    <property type="component" value="Unassembled WGS sequence"/>
</dbReference>
<feature type="region of interest" description="Disordered" evidence="1">
    <location>
        <begin position="52"/>
        <end position="74"/>
    </location>
</feature>
<sequence length="194" mass="21961">MCTAAAEAFSMPDNRDALLAAHEAQDKAGPPTGALAWELYFTDWIQRQQASSSQKLNIAQGQGGQPGARQPHSQAAKDVRECKLNAYMRRLTSENIKHEDMFRMAQCKAGKSHESSIKDPNAPKKPLSMYFMFLQRIHVHPELEKMEYEGHARLEHQLQHPPQQPQFPAIKIESESESEGFATDNRHGPYHIRS</sequence>
<evidence type="ECO:0000313" key="3">
    <source>
        <dbReference type="Proteomes" id="UP001221757"/>
    </source>
</evidence>
<accession>A0AAD7CXA4</accession>
<organism evidence="2 3">
    <name type="scientific">Mycena rosella</name>
    <name type="common">Pink bonnet</name>
    <name type="synonym">Agaricus rosellus</name>
    <dbReference type="NCBI Taxonomy" id="1033263"/>
    <lineage>
        <taxon>Eukaryota</taxon>
        <taxon>Fungi</taxon>
        <taxon>Dikarya</taxon>
        <taxon>Basidiomycota</taxon>
        <taxon>Agaricomycotina</taxon>
        <taxon>Agaricomycetes</taxon>
        <taxon>Agaricomycetidae</taxon>
        <taxon>Agaricales</taxon>
        <taxon>Marasmiineae</taxon>
        <taxon>Mycenaceae</taxon>
        <taxon>Mycena</taxon>
    </lineage>
</organism>
<reference evidence="2" key="1">
    <citation type="submission" date="2023-03" db="EMBL/GenBank/DDBJ databases">
        <title>Massive genome expansion in bonnet fungi (Mycena s.s.) driven by repeated elements and novel gene families across ecological guilds.</title>
        <authorList>
            <consortium name="Lawrence Berkeley National Laboratory"/>
            <person name="Harder C.B."/>
            <person name="Miyauchi S."/>
            <person name="Viragh M."/>
            <person name="Kuo A."/>
            <person name="Thoen E."/>
            <person name="Andreopoulos B."/>
            <person name="Lu D."/>
            <person name="Skrede I."/>
            <person name="Drula E."/>
            <person name="Henrissat B."/>
            <person name="Morin E."/>
            <person name="Kohler A."/>
            <person name="Barry K."/>
            <person name="LaButti K."/>
            <person name="Morin E."/>
            <person name="Salamov A."/>
            <person name="Lipzen A."/>
            <person name="Mereny Z."/>
            <person name="Hegedus B."/>
            <person name="Baldrian P."/>
            <person name="Stursova M."/>
            <person name="Weitz H."/>
            <person name="Taylor A."/>
            <person name="Grigoriev I.V."/>
            <person name="Nagy L.G."/>
            <person name="Martin F."/>
            <person name="Kauserud H."/>
        </authorList>
    </citation>
    <scope>NUCLEOTIDE SEQUENCE</scope>
    <source>
        <strain evidence="2">CBHHK067</strain>
    </source>
</reference>
<protein>
    <submittedName>
        <fullName evidence="2">Uncharacterized protein</fullName>
    </submittedName>
</protein>
<evidence type="ECO:0000313" key="2">
    <source>
        <dbReference type="EMBL" id="KAJ7668212.1"/>
    </source>
</evidence>
<dbReference type="InterPro" id="IPR036910">
    <property type="entry name" value="HMG_box_dom_sf"/>
</dbReference>
<dbReference type="EMBL" id="JARKIE010000196">
    <property type="protein sequence ID" value="KAJ7668212.1"/>
    <property type="molecule type" value="Genomic_DNA"/>
</dbReference>
<dbReference type="SUPFAM" id="SSF47095">
    <property type="entry name" value="HMG-box"/>
    <property type="match status" value="1"/>
</dbReference>
<gene>
    <name evidence="2" type="ORF">B0H17DRAFT_1210064</name>
</gene>
<name>A0AAD7CXA4_MYCRO</name>
<keyword evidence="3" id="KW-1185">Reference proteome</keyword>